<name>G0EF42_PYRF1</name>
<protein>
    <recommendedName>
        <fullName evidence="1">Metallo-beta-lactamase domain-containing protein</fullName>
    </recommendedName>
</protein>
<dbReference type="GO" id="GO:0003684">
    <property type="term" value="F:damaged DNA binding"/>
    <property type="evidence" value="ECO:0007669"/>
    <property type="project" value="TreeGrafter"/>
</dbReference>
<dbReference type="PANTHER" id="PTHR23240">
    <property type="entry name" value="DNA CROSS-LINK REPAIR PROTEIN PSO2/SNM1-RELATED"/>
    <property type="match status" value="1"/>
</dbReference>
<dbReference type="GO" id="GO:0006303">
    <property type="term" value="P:double-strand break repair via nonhomologous end joining"/>
    <property type="evidence" value="ECO:0007669"/>
    <property type="project" value="TreeGrafter"/>
</dbReference>
<dbReference type="InParanoid" id="G0EF42"/>
<dbReference type="KEGG" id="pfm:Pyrfu_1071"/>
<dbReference type="EMBL" id="CP002838">
    <property type="protein sequence ID" value="AEM38939.1"/>
    <property type="molecule type" value="Genomic_DNA"/>
</dbReference>
<dbReference type="eggNOG" id="arCOG00545">
    <property type="taxonomic scope" value="Archaea"/>
</dbReference>
<dbReference type="STRING" id="694429.Pyrfu_1071"/>
<dbReference type="HOGENOM" id="CLU_050517_0_0_2"/>
<dbReference type="GeneID" id="11139548"/>
<dbReference type="Gene3D" id="3.60.15.10">
    <property type="entry name" value="Ribonuclease Z/Hydroxyacylglutathione hydrolase-like"/>
    <property type="match status" value="1"/>
</dbReference>
<proteinExistence type="predicted"/>
<accession>G0EF42</accession>
<feature type="domain" description="Metallo-beta-lactamase" evidence="1">
    <location>
        <begin position="38"/>
        <end position="181"/>
    </location>
</feature>
<dbReference type="Proteomes" id="UP000001037">
    <property type="component" value="Chromosome"/>
</dbReference>
<sequence>MTSLAELLARAYVAESGAVVLGEGIVADGHMPGALVRIVTHAHVDHLVGMRESLRETPFIAATPLTLEMLPELGYRIPRAKQLPLAHHIETELMGYRVKLLPANHIPGAAQVLVEWEDGFRVGYTGDFKQPGTPVMKDLDVLVIEATYGRPEHRRPWSMEIEYIFADLVRDLLVKGPVYIYAYHGKLQEAMRILREQGIDAPFIAPSKVYRIALIVKKHGIDVGEVLLAESREAKEVMRDGWYIYFTHMMNRRNGAPPTAQRVILSGWEFSGPYRQAGTRTWIVSLSDHADFDQLVEYVQEAKPKLVVVDAYREGSSEAFASYIRRHLGIPAVTSP</sequence>
<dbReference type="GO" id="GO:0035312">
    <property type="term" value="F:5'-3' DNA exonuclease activity"/>
    <property type="evidence" value="ECO:0007669"/>
    <property type="project" value="TreeGrafter"/>
</dbReference>
<evidence type="ECO:0000259" key="1">
    <source>
        <dbReference type="Pfam" id="PF12706"/>
    </source>
</evidence>
<evidence type="ECO:0000313" key="2">
    <source>
        <dbReference type="EMBL" id="AEM38939.1"/>
    </source>
</evidence>
<dbReference type="RefSeq" id="WP_014026616.1">
    <property type="nucleotide sequence ID" value="NC_015931.1"/>
</dbReference>
<dbReference type="GO" id="GO:0036297">
    <property type="term" value="P:interstrand cross-link repair"/>
    <property type="evidence" value="ECO:0007669"/>
    <property type="project" value="TreeGrafter"/>
</dbReference>
<dbReference type="SUPFAM" id="SSF56281">
    <property type="entry name" value="Metallo-hydrolase/oxidoreductase"/>
    <property type="match status" value="1"/>
</dbReference>
<dbReference type="AlphaFoldDB" id="G0EF42"/>
<keyword evidence="3" id="KW-1185">Reference proteome</keyword>
<organism evidence="2 3">
    <name type="scientific">Pyrolobus fumarii (strain DSM 11204 / 1A)</name>
    <dbReference type="NCBI Taxonomy" id="694429"/>
    <lineage>
        <taxon>Archaea</taxon>
        <taxon>Thermoproteota</taxon>
        <taxon>Thermoprotei</taxon>
        <taxon>Desulfurococcales</taxon>
        <taxon>Pyrodictiaceae</taxon>
        <taxon>Pyrolobus</taxon>
    </lineage>
</organism>
<dbReference type="InterPro" id="IPR001279">
    <property type="entry name" value="Metallo-B-lactamas"/>
</dbReference>
<evidence type="ECO:0000313" key="3">
    <source>
        <dbReference type="Proteomes" id="UP000001037"/>
    </source>
</evidence>
<reference evidence="2 3" key="1">
    <citation type="journal article" date="2011" name="Stand. Genomic Sci.">
        <title>Complete genome sequence of the hyperthermophilic chemolithoautotroph Pyrolobus fumarii type strain (1A).</title>
        <authorList>
            <person name="Anderson I."/>
            <person name="Goker M."/>
            <person name="Nolan M."/>
            <person name="Lucas S."/>
            <person name="Hammon N."/>
            <person name="Deshpande S."/>
            <person name="Cheng J.F."/>
            <person name="Tapia R."/>
            <person name="Han C."/>
            <person name="Goodwin L."/>
            <person name="Pitluck S."/>
            <person name="Huntemann M."/>
            <person name="Liolios K."/>
            <person name="Ivanova N."/>
            <person name="Pagani I."/>
            <person name="Mavromatis K."/>
            <person name="Ovchinikova G."/>
            <person name="Pati A."/>
            <person name="Chen A."/>
            <person name="Palaniappan K."/>
            <person name="Land M."/>
            <person name="Hauser L."/>
            <person name="Brambilla E.M."/>
            <person name="Huber H."/>
            <person name="Yasawong M."/>
            <person name="Rohde M."/>
            <person name="Spring S."/>
            <person name="Abt B."/>
            <person name="Sikorski J."/>
            <person name="Wirth R."/>
            <person name="Detter J.C."/>
            <person name="Woyke T."/>
            <person name="Bristow J."/>
            <person name="Eisen J.A."/>
            <person name="Markowitz V."/>
            <person name="Hugenholtz P."/>
            <person name="Kyrpides N.C."/>
            <person name="Klenk H.P."/>
            <person name="Lapidus A."/>
        </authorList>
    </citation>
    <scope>NUCLEOTIDE SEQUENCE [LARGE SCALE GENOMIC DNA]</scope>
    <source>
        <strain evidence="3">DSM 11204 / 1A</strain>
    </source>
</reference>
<dbReference type="InterPro" id="IPR036866">
    <property type="entry name" value="RibonucZ/Hydroxyglut_hydro"/>
</dbReference>
<gene>
    <name evidence="2" type="ordered locus">Pyrfu_1071</name>
</gene>
<dbReference type="Pfam" id="PF12706">
    <property type="entry name" value="Lactamase_B_2"/>
    <property type="match status" value="1"/>
</dbReference>